<dbReference type="Proteomes" id="UP000070659">
    <property type="component" value="Unassembled WGS sequence"/>
</dbReference>
<name>A0A132ND17_9ACTN</name>
<dbReference type="EMBL" id="JYIJ01000011">
    <property type="protein sequence ID" value="KWX05477.1"/>
    <property type="molecule type" value="Genomic_DNA"/>
</dbReference>
<reference evidence="2 4" key="1">
    <citation type="submission" date="2015-02" db="EMBL/GenBank/DDBJ databases">
        <title>Physiological reanalysis, assessment of diazotrophy, and genome sequences of multiple isolates of Streptomyces thermoautotrophicus.</title>
        <authorList>
            <person name="MacKellar D.C."/>
            <person name="Lieber L."/>
            <person name="Norman J."/>
            <person name="Bolger A."/>
            <person name="Tobin C."/>
            <person name="Murray J.W."/>
            <person name="Prell J."/>
        </authorList>
    </citation>
    <scope>NUCLEOTIDE SEQUENCE [LARGE SCALE GENOMIC DNA]</scope>
    <source>
        <strain evidence="2 4">UBT1</strain>
    </source>
</reference>
<dbReference type="InterPro" id="IPR009409">
    <property type="entry name" value="DUF1059"/>
</dbReference>
<evidence type="ECO:0000313" key="3">
    <source>
        <dbReference type="Proteomes" id="UP000070598"/>
    </source>
</evidence>
<protein>
    <recommendedName>
        <fullName evidence="5">DUF1059 domain-containing protein</fullName>
    </recommendedName>
</protein>
<evidence type="ECO:0000313" key="1">
    <source>
        <dbReference type="EMBL" id="KWX05477.1"/>
    </source>
</evidence>
<accession>A0A132ND17</accession>
<comment type="caution">
    <text evidence="2">The sequence shown here is derived from an EMBL/GenBank/DDBJ whole genome shotgun (WGS) entry which is preliminary data.</text>
</comment>
<dbReference type="Proteomes" id="UP000070598">
    <property type="component" value="Unassembled WGS sequence"/>
</dbReference>
<gene>
    <name evidence="1" type="ORF">TH66_01950</name>
    <name evidence="2" type="ORF">TR74_16670</name>
</gene>
<evidence type="ECO:0000313" key="4">
    <source>
        <dbReference type="Proteomes" id="UP000070659"/>
    </source>
</evidence>
<evidence type="ECO:0008006" key="5">
    <source>
        <dbReference type="Google" id="ProtNLM"/>
    </source>
</evidence>
<proteinExistence type="predicted"/>
<dbReference type="EMBL" id="JYIK01001016">
    <property type="protein sequence ID" value="KWX08041.1"/>
    <property type="molecule type" value="Genomic_DNA"/>
</dbReference>
<evidence type="ECO:0000313" key="2">
    <source>
        <dbReference type="EMBL" id="KWX08041.1"/>
    </source>
</evidence>
<dbReference type="RefSeq" id="WP_067068096.1">
    <property type="nucleotide sequence ID" value="NZ_CP171739.1"/>
</dbReference>
<reference evidence="3" key="2">
    <citation type="submission" date="2015-02" db="EMBL/GenBank/DDBJ databases">
        <title>Physiological reanalysis, assessment of diazotrophy, and genome sequences of multiple isolates of Streptomyces thermoautotrophicus.</title>
        <authorList>
            <person name="MacKellar D.C."/>
            <person name="Lieber L."/>
            <person name="Norman J."/>
            <person name="Bolger A."/>
            <person name="Tobin C."/>
            <person name="Murray J.W."/>
            <person name="Friesen M."/>
            <person name="Prell J."/>
        </authorList>
    </citation>
    <scope>NUCLEOTIDE SEQUENCE [LARGE SCALE GENOMIC DNA]</scope>
    <source>
        <strain evidence="3">UBT1</strain>
    </source>
</reference>
<dbReference type="AlphaFoldDB" id="A0A132ND17"/>
<organism evidence="2 3">
    <name type="scientific">Carbonactinospora thermoautotrophica</name>
    <dbReference type="NCBI Taxonomy" id="1469144"/>
    <lineage>
        <taxon>Bacteria</taxon>
        <taxon>Bacillati</taxon>
        <taxon>Actinomycetota</taxon>
        <taxon>Actinomycetes</taxon>
        <taxon>Kitasatosporales</taxon>
        <taxon>Carbonactinosporaceae</taxon>
        <taxon>Carbonactinospora</taxon>
    </lineage>
</organism>
<dbReference type="PATRIC" id="fig|1469144.8.peg.5015"/>
<sequence length="61" mass="6684">MKKFSCSDAGASCTAQVTATDEQDLVRQLTQHVRQVHKIEPNETILTYLVSKAYDVGGGSR</sequence>
<dbReference type="Pfam" id="PF06348">
    <property type="entry name" value="DUF1059"/>
    <property type="match status" value="1"/>
</dbReference>